<dbReference type="InterPro" id="IPR000182">
    <property type="entry name" value="GNAT_dom"/>
</dbReference>
<comment type="caution">
    <text evidence="3">The sequence shown here is derived from an EMBL/GenBank/DDBJ whole genome shotgun (WGS) entry which is preliminary data.</text>
</comment>
<sequence length="178" mass="20958">MLFQNGKLMVRELEDRDAGLLAKWLSDPAVLEFYEGRDNAFDAEKILDIYYDPEDDTVKCIIQFDGCEIGYIQYYQLDDETRQAYGYSDKDGTIYGTDQFIGEPDYWKKGIGTLLVSAMLQFLIEHKKADRVVMDPRTSNERALRCYEKCGFKKVRLLPKRELHEGEYRDCWLIEYKI</sequence>
<evidence type="ECO:0000313" key="4">
    <source>
        <dbReference type="Proteomes" id="UP001580430"/>
    </source>
</evidence>
<feature type="domain" description="N-acetyltransferase" evidence="2">
    <location>
        <begin position="8"/>
        <end position="175"/>
    </location>
</feature>
<dbReference type="Gene3D" id="3.40.630.30">
    <property type="match status" value="1"/>
</dbReference>
<name>A0ABV5BYK4_9BACL</name>
<evidence type="ECO:0000256" key="1">
    <source>
        <dbReference type="ARBA" id="ARBA00023251"/>
    </source>
</evidence>
<dbReference type="PANTHER" id="PTHR31438:SF1">
    <property type="entry name" value="LYSINE N-ACYLTRANSFERASE C17G9.06C-RELATED"/>
    <property type="match status" value="1"/>
</dbReference>
<accession>A0ABV5BYK4</accession>
<reference evidence="3 4" key="1">
    <citation type="submission" date="2024-09" db="EMBL/GenBank/DDBJ databases">
        <title>Paenibacillus zeirhizospherea sp. nov., isolated from surface of the maize (Zea mays) roots in a horticulture field, Hungary.</title>
        <authorList>
            <person name="Marton D."/>
            <person name="Farkas M."/>
            <person name="Bedics A."/>
            <person name="Toth E."/>
            <person name="Tancsics A."/>
            <person name="Boka K."/>
            <person name="Marati G."/>
            <person name="Kriszt B."/>
            <person name="Cserhati M."/>
        </authorList>
    </citation>
    <scope>NUCLEOTIDE SEQUENCE [LARGE SCALE GENOMIC DNA]</scope>
    <source>
        <strain evidence="3 4">JCM 18446</strain>
    </source>
</reference>
<evidence type="ECO:0000313" key="3">
    <source>
        <dbReference type="EMBL" id="MFB5760220.1"/>
    </source>
</evidence>
<dbReference type="Pfam" id="PF13523">
    <property type="entry name" value="Acetyltransf_8"/>
    <property type="match status" value="1"/>
</dbReference>
<keyword evidence="4" id="KW-1185">Reference proteome</keyword>
<dbReference type="InterPro" id="IPR016181">
    <property type="entry name" value="Acyl_CoA_acyltransferase"/>
</dbReference>
<gene>
    <name evidence="3" type="ORF">ACE5LO_07410</name>
</gene>
<dbReference type="EC" id="2.3.1.-" evidence="3"/>
<evidence type="ECO:0000259" key="2">
    <source>
        <dbReference type="PROSITE" id="PS51186"/>
    </source>
</evidence>
<dbReference type="Proteomes" id="UP001580430">
    <property type="component" value="Unassembled WGS sequence"/>
</dbReference>
<organism evidence="3 4">
    <name type="scientific">Paenibacillus medicaginis</name>
    <dbReference type="NCBI Taxonomy" id="1470560"/>
    <lineage>
        <taxon>Bacteria</taxon>
        <taxon>Bacillati</taxon>
        <taxon>Bacillota</taxon>
        <taxon>Bacilli</taxon>
        <taxon>Bacillales</taxon>
        <taxon>Paenibacillaceae</taxon>
        <taxon>Paenibacillus</taxon>
    </lineage>
</organism>
<proteinExistence type="predicted"/>
<keyword evidence="1" id="KW-0046">Antibiotic resistance</keyword>
<dbReference type="SUPFAM" id="SSF55729">
    <property type="entry name" value="Acyl-CoA N-acyltransferases (Nat)"/>
    <property type="match status" value="1"/>
</dbReference>
<dbReference type="EMBL" id="JBHIRY010000005">
    <property type="protein sequence ID" value="MFB5760220.1"/>
    <property type="molecule type" value="Genomic_DNA"/>
</dbReference>
<dbReference type="RefSeq" id="WP_375519395.1">
    <property type="nucleotide sequence ID" value="NZ_JBHIRY010000005.1"/>
</dbReference>
<keyword evidence="3" id="KW-0808">Transferase</keyword>
<keyword evidence="3" id="KW-0012">Acyltransferase</keyword>
<dbReference type="PROSITE" id="PS51186">
    <property type="entry name" value="GNAT"/>
    <property type="match status" value="1"/>
</dbReference>
<dbReference type="GO" id="GO:0016746">
    <property type="term" value="F:acyltransferase activity"/>
    <property type="evidence" value="ECO:0007669"/>
    <property type="project" value="UniProtKB-KW"/>
</dbReference>
<dbReference type="PANTHER" id="PTHR31438">
    <property type="entry name" value="LYSINE N-ACYLTRANSFERASE C17G9.06C-RELATED"/>
    <property type="match status" value="1"/>
</dbReference>
<protein>
    <submittedName>
        <fullName evidence="3">GNAT family N-acetyltransferase</fullName>
        <ecNumber evidence="3">2.3.1.-</ecNumber>
    </submittedName>
</protein>